<evidence type="ECO:0000313" key="2">
    <source>
        <dbReference type="EMBL" id="RPB24925.1"/>
    </source>
</evidence>
<accession>A0A3N4M3P0</accession>
<evidence type="ECO:0000313" key="3">
    <source>
        <dbReference type="Proteomes" id="UP000267821"/>
    </source>
</evidence>
<dbReference type="OrthoDB" id="5419162at2759"/>
<gene>
    <name evidence="2" type="ORF">L211DRAFT_848297</name>
</gene>
<feature type="region of interest" description="Disordered" evidence="1">
    <location>
        <begin position="159"/>
        <end position="196"/>
    </location>
</feature>
<dbReference type="InParanoid" id="A0A3N4M3P0"/>
<sequence>MSNPDAIDLDIDSVHESNETATNSVDNDIDIAAQMGFSSFGGPAKATYHHKDKGKKRSCSSSGMATGANMGELGSGSRNGRIKVTGGSSYSSNVGMEEEDIEILPPQTEGSPDSLSYSYRAKQNQIPGGLPAKPEFAGVQAPALGVDEGAYIWDTLGHGQEHGQGDHGHHLGGRGGRGRARARGRGRGGRGSGGGEDVGNAVEGYYLPSFGEFQPFHILRSPLILLDKGVELLI</sequence>
<feature type="compositionally biased region" description="Basic and acidic residues" evidence="1">
    <location>
        <begin position="159"/>
        <end position="169"/>
    </location>
</feature>
<feature type="region of interest" description="Disordered" evidence="1">
    <location>
        <begin position="45"/>
        <end position="96"/>
    </location>
</feature>
<dbReference type="AlphaFoldDB" id="A0A3N4M3P0"/>
<dbReference type="EMBL" id="ML121539">
    <property type="protein sequence ID" value="RPB24925.1"/>
    <property type="molecule type" value="Genomic_DNA"/>
</dbReference>
<feature type="compositionally biased region" description="Basic residues" evidence="1">
    <location>
        <begin position="47"/>
        <end position="58"/>
    </location>
</feature>
<protein>
    <submittedName>
        <fullName evidence="2">Uncharacterized protein</fullName>
    </submittedName>
</protein>
<dbReference type="Proteomes" id="UP000267821">
    <property type="component" value="Unassembled WGS sequence"/>
</dbReference>
<proteinExistence type="predicted"/>
<name>A0A3N4M3P0_9PEZI</name>
<reference evidence="2 3" key="1">
    <citation type="journal article" date="2018" name="Nat. Ecol. Evol.">
        <title>Pezizomycetes genomes reveal the molecular basis of ectomycorrhizal truffle lifestyle.</title>
        <authorList>
            <person name="Murat C."/>
            <person name="Payen T."/>
            <person name="Noel B."/>
            <person name="Kuo A."/>
            <person name="Morin E."/>
            <person name="Chen J."/>
            <person name="Kohler A."/>
            <person name="Krizsan K."/>
            <person name="Balestrini R."/>
            <person name="Da Silva C."/>
            <person name="Montanini B."/>
            <person name="Hainaut M."/>
            <person name="Levati E."/>
            <person name="Barry K.W."/>
            <person name="Belfiori B."/>
            <person name="Cichocki N."/>
            <person name="Clum A."/>
            <person name="Dockter R.B."/>
            <person name="Fauchery L."/>
            <person name="Guy J."/>
            <person name="Iotti M."/>
            <person name="Le Tacon F."/>
            <person name="Lindquist E.A."/>
            <person name="Lipzen A."/>
            <person name="Malagnac F."/>
            <person name="Mello A."/>
            <person name="Molinier V."/>
            <person name="Miyauchi S."/>
            <person name="Poulain J."/>
            <person name="Riccioni C."/>
            <person name="Rubini A."/>
            <person name="Sitrit Y."/>
            <person name="Splivallo R."/>
            <person name="Traeger S."/>
            <person name="Wang M."/>
            <person name="Zifcakova L."/>
            <person name="Wipf D."/>
            <person name="Zambonelli A."/>
            <person name="Paolocci F."/>
            <person name="Nowrousian M."/>
            <person name="Ottonello S."/>
            <person name="Baldrian P."/>
            <person name="Spatafora J.W."/>
            <person name="Henrissat B."/>
            <person name="Nagy L.G."/>
            <person name="Aury J.M."/>
            <person name="Wincker P."/>
            <person name="Grigoriev I.V."/>
            <person name="Bonfante P."/>
            <person name="Martin F.M."/>
        </authorList>
    </citation>
    <scope>NUCLEOTIDE SEQUENCE [LARGE SCALE GENOMIC DNA]</scope>
    <source>
        <strain evidence="2 3">ATCC MYA-4762</strain>
    </source>
</reference>
<keyword evidence="3" id="KW-1185">Reference proteome</keyword>
<evidence type="ECO:0000256" key="1">
    <source>
        <dbReference type="SAM" id="MobiDB-lite"/>
    </source>
</evidence>
<organism evidence="2 3">
    <name type="scientific">Terfezia boudieri ATCC MYA-4762</name>
    <dbReference type="NCBI Taxonomy" id="1051890"/>
    <lineage>
        <taxon>Eukaryota</taxon>
        <taxon>Fungi</taxon>
        <taxon>Dikarya</taxon>
        <taxon>Ascomycota</taxon>
        <taxon>Pezizomycotina</taxon>
        <taxon>Pezizomycetes</taxon>
        <taxon>Pezizales</taxon>
        <taxon>Pezizaceae</taxon>
        <taxon>Terfezia</taxon>
    </lineage>
</organism>
<feature type="compositionally biased region" description="Basic residues" evidence="1">
    <location>
        <begin position="170"/>
        <end position="188"/>
    </location>
</feature>